<evidence type="ECO:0000313" key="4">
    <source>
        <dbReference type="Proteomes" id="UP000664169"/>
    </source>
</evidence>
<dbReference type="InterPro" id="IPR057082">
    <property type="entry name" value="PH_C"/>
</dbReference>
<dbReference type="Pfam" id="PF23076">
    <property type="entry name" value="PH_FT_C"/>
    <property type="match status" value="1"/>
</dbReference>
<evidence type="ECO:0000259" key="2">
    <source>
        <dbReference type="Pfam" id="PF23076"/>
    </source>
</evidence>
<sequence length="398" mass="45251">MTTHNDRLNDLISNTQSIATDLLEFQPYVPNAANISALVSELHAISAGLQDLFTVSNDPRNFHDTRLYADARWAVVETLKRTLEDLDRYIRKKDRRSPRSSRQEVYSTIWVDLNEFFLEQSNNILFDRINCIKLFLEELVFILKGGDESRDFNVRYQRIEKLLAIQEEDLSQELRRLELQRDALATPAKSKSWERKRPGPVRNTRGQSPPVAPQPPTGINRHPPASPISPSGPRNFWNPGPDPVRPDSPPTSSASTASPSSASPPSSAGSVMANHWLRSAFSQSRPTTNFSMTSTEHALQIFRDERSDGIRLQASILSGEKKTTPVWTAFINYKISAFKWIKRVEPHKIHLADLPRYIFIDDYSPHMGSNGEHEIHFDNAEDTERFAKAIEDLADHKI</sequence>
<comment type="caution">
    <text evidence="3">The sequence shown here is derived from an EMBL/GenBank/DDBJ whole genome shotgun (WGS) entry which is preliminary data.</text>
</comment>
<protein>
    <recommendedName>
        <fullName evidence="2">PH domain-containing protein</fullName>
    </recommendedName>
</protein>
<gene>
    <name evidence="3" type="ORF">GOMPHAMPRED_003234</name>
</gene>
<accession>A0A8H3EFC5</accession>
<dbReference type="AlphaFoldDB" id="A0A8H3EFC5"/>
<dbReference type="OrthoDB" id="5345571at2759"/>
<name>A0A8H3EFC5_9LECA</name>
<reference evidence="3" key="1">
    <citation type="submission" date="2021-03" db="EMBL/GenBank/DDBJ databases">
        <authorList>
            <person name="Tagirdzhanova G."/>
        </authorList>
    </citation>
    <scope>NUCLEOTIDE SEQUENCE</scope>
</reference>
<dbReference type="EMBL" id="CAJPDQ010000002">
    <property type="protein sequence ID" value="CAF9905509.1"/>
    <property type="molecule type" value="Genomic_DNA"/>
</dbReference>
<keyword evidence="4" id="KW-1185">Reference proteome</keyword>
<evidence type="ECO:0000313" key="3">
    <source>
        <dbReference type="EMBL" id="CAF9905509.1"/>
    </source>
</evidence>
<evidence type="ECO:0000256" key="1">
    <source>
        <dbReference type="SAM" id="MobiDB-lite"/>
    </source>
</evidence>
<dbReference type="Proteomes" id="UP000664169">
    <property type="component" value="Unassembled WGS sequence"/>
</dbReference>
<feature type="compositionally biased region" description="Low complexity" evidence="1">
    <location>
        <begin position="250"/>
        <end position="268"/>
    </location>
</feature>
<feature type="compositionally biased region" description="Pro residues" evidence="1">
    <location>
        <begin position="240"/>
        <end position="249"/>
    </location>
</feature>
<proteinExistence type="predicted"/>
<feature type="region of interest" description="Disordered" evidence="1">
    <location>
        <begin position="185"/>
        <end position="270"/>
    </location>
</feature>
<organism evidence="3 4">
    <name type="scientific">Gomphillus americanus</name>
    <dbReference type="NCBI Taxonomy" id="1940652"/>
    <lineage>
        <taxon>Eukaryota</taxon>
        <taxon>Fungi</taxon>
        <taxon>Dikarya</taxon>
        <taxon>Ascomycota</taxon>
        <taxon>Pezizomycotina</taxon>
        <taxon>Lecanoromycetes</taxon>
        <taxon>OSLEUM clade</taxon>
        <taxon>Ostropomycetidae</taxon>
        <taxon>Ostropales</taxon>
        <taxon>Graphidaceae</taxon>
        <taxon>Gomphilloideae</taxon>
        <taxon>Gomphillus</taxon>
    </lineage>
</organism>
<feature type="domain" description="PH" evidence="2">
    <location>
        <begin position="294"/>
        <end position="394"/>
    </location>
</feature>